<dbReference type="InterPro" id="IPR020573">
    <property type="entry name" value="UDP_GlcNAc_AcTrfase_non-rep"/>
</dbReference>
<dbReference type="PROSITE" id="PS00101">
    <property type="entry name" value="HEXAPEP_TRANSFERASES"/>
    <property type="match status" value="1"/>
</dbReference>
<evidence type="ECO:0000259" key="8">
    <source>
        <dbReference type="Pfam" id="PF04613"/>
    </source>
</evidence>
<comment type="function">
    <text evidence="7">Catalyzes the N-acylation of UDP-3-O-acylglucosamine using 3-hydroxyacyl-ACP as the acyl donor. Is involved in the biosynthesis of lipid A, a phosphorylated glycolipid that anchors the lipopolysaccharide to the outer membrane of the cell.</text>
</comment>
<keyword evidence="2 7" id="KW-0441">Lipid A biosynthesis</keyword>
<keyword evidence="1 7" id="KW-0444">Lipid biosynthesis</keyword>
<dbReference type="CDD" id="cd03352">
    <property type="entry name" value="LbH_LpxD"/>
    <property type="match status" value="1"/>
</dbReference>
<dbReference type="PANTHER" id="PTHR43378">
    <property type="entry name" value="UDP-3-O-ACYLGLUCOSAMINE N-ACYLTRANSFERASE"/>
    <property type="match status" value="1"/>
</dbReference>
<feature type="active site" description="Proton acceptor" evidence="7">
    <location>
        <position position="244"/>
    </location>
</feature>
<evidence type="ECO:0000256" key="3">
    <source>
        <dbReference type="ARBA" id="ARBA00022679"/>
    </source>
</evidence>
<keyword evidence="10" id="KW-1185">Reference proteome</keyword>
<evidence type="ECO:0000256" key="2">
    <source>
        <dbReference type="ARBA" id="ARBA00022556"/>
    </source>
</evidence>
<dbReference type="SUPFAM" id="SSF51161">
    <property type="entry name" value="Trimeric LpxA-like enzymes"/>
    <property type="match status" value="1"/>
</dbReference>
<dbReference type="Gene3D" id="3.40.1390.10">
    <property type="entry name" value="MurE/MurF, N-terminal domain"/>
    <property type="match status" value="1"/>
</dbReference>
<dbReference type="AlphaFoldDB" id="A0A5M6CNW3"/>
<dbReference type="InterPro" id="IPR007691">
    <property type="entry name" value="LpxD"/>
</dbReference>
<evidence type="ECO:0000313" key="10">
    <source>
        <dbReference type="Proteomes" id="UP000323632"/>
    </source>
</evidence>
<keyword evidence="3 7" id="KW-0808">Transferase</keyword>
<dbReference type="RefSeq" id="WP_150031354.1">
    <property type="nucleotide sequence ID" value="NZ_VWSH01000001.1"/>
</dbReference>
<evidence type="ECO:0000256" key="4">
    <source>
        <dbReference type="ARBA" id="ARBA00022737"/>
    </source>
</evidence>
<dbReference type="Proteomes" id="UP000323632">
    <property type="component" value="Unassembled WGS sequence"/>
</dbReference>
<dbReference type="NCBIfam" id="NF002060">
    <property type="entry name" value="PRK00892.1"/>
    <property type="match status" value="1"/>
</dbReference>
<comment type="catalytic activity">
    <reaction evidence="7">
        <text>a UDP-3-O-[(3R)-3-hydroxyacyl]-alpha-D-glucosamine + a (3R)-hydroxyacyl-[ACP] = a UDP-2-N,3-O-bis[(3R)-3-hydroxyacyl]-alpha-D-glucosamine + holo-[ACP] + H(+)</text>
        <dbReference type="Rhea" id="RHEA:53836"/>
        <dbReference type="Rhea" id="RHEA-COMP:9685"/>
        <dbReference type="Rhea" id="RHEA-COMP:9945"/>
        <dbReference type="ChEBI" id="CHEBI:15378"/>
        <dbReference type="ChEBI" id="CHEBI:64479"/>
        <dbReference type="ChEBI" id="CHEBI:78827"/>
        <dbReference type="ChEBI" id="CHEBI:137740"/>
        <dbReference type="ChEBI" id="CHEBI:137748"/>
        <dbReference type="EC" id="2.3.1.191"/>
    </reaction>
</comment>
<evidence type="ECO:0000256" key="1">
    <source>
        <dbReference type="ARBA" id="ARBA00022516"/>
    </source>
</evidence>
<comment type="caution">
    <text evidence="9">The sequence shown here is derived from an EMBL/GenBank/DDBJ whole genome shotgun (WGS) entry which is preliminary data.</text>
</comment>
<feature type="domain" description="UDP-3-O-[3-hydroxymyristoyl] glucosamine N-acyltransferase non-repeat region" evidence="8">
    <location>
        <begin position="21"/>
        <end position="89"/>
    </location>
</feature>
<dbReference type="InterPro" id="IPR001451">
    <property type="entry name" value="Hexapep"/>
</dbReference>
<dbReference type="Pfam" id="PF04613">
    <property type="entry name" value="LpxD"/>
    <property type="match status" value="1"/>
</dbReference>
<keyword evidence="5 7" id="KW-0443">Lipid metabolism</keyword>
<comment type="similarity">
    <text evidence="7">Belongs to the transferase hexapeptide repeat family. LpxD subfamily.</text>
</comment>
<dbReference type="PANTHER" id="PTHR43378:SF2">
    <property type="entry name" value="UDP-3-O-ACYLGLUCOSAMINE N-ACYLTRANSFERASE 1, MITOCHONDRIAL-RELATED"/>
    <property type="match status" value="1"/>
</dbReference>
<evidence type="ECO:0000313" key="9">
    <source>
        <dbReference type="EMBL" id="KAA5536777.1"/>
    </source>
</evidence>
<evidence type="ECO:0000256" key="7">
    <source>
        <dbReference type="HAMAP-Rule" id="MF_00523"/>
    </source>
</evidence>
<proteinExistence type="inferred from homology"/>
<dbReference type="Gene3D" id="2.160.10.10">
    <property type="entry name" value="Hexapeptide repeat proteins"/>
    <property type="match status" value="1"/>
</dbReference>
<dbReference type="HAMAP" id="MF_00523">
    <property type="entry name" value="LpxD"/>
    <property type="match status" value="1"/>
</dbReference>
<dbReference type="NCBIfam" id="TIGR01853">
    <property type="entry name" value="lipid_A_lpxD"/>
    <property type="match status" value="1"/>
</dbReference>
<evidence type="ECO:0000256" key="6">
    <source>
        <dbReference type="ARBA" id="ARBA00023315"/>
    </source>
</evidence>
<protein>
    <recommendedName>
        <fullName evidence="7">UDP-3-O-acylglucosamine N-acyltransferase</fullName>
        <ecNumber evidence="7">2.3.1.191</ecNumber>
    </recommendedName>
</protein>
<organism evidence="9 10">
    <name type="scientific">Taibaiella lutea</name>
    <dbReference type="NCBI Taxonomy" id="2608001"/>
    <lineage>
        <taxon>Bacteria</taxon>
        <taxon>Pseudomonadati</taxon>
        <taxon>Bacteroidota</taxon>
        <taxon>Chitinophagia</taxon>
        <taxon>Chitinophagales</taxon>
        <taxon>Chitinophagaceae</taxon>
        <taxon>Taibaiella</taxon>
    </lineage>
</organism>
<gene>
    <name evidence="7 9" type="primary">lpxD</name>
    <name evidence="9" type="ORF">F0919_03655</name>
</gene>
<reference evidence="9 10" key="1">
    <citation type="submission" date="2019-09" db="EMBL/GenBank/DDBJ databases">
        <title>Genome sequence and assembly of Taibaiella sp.</title>
        <authorList>
            <person name="Chhetri G."/>
        </authorList>
    </citation>
    <scope>NUCLEOTIDE SEQUENCE [LARGE SCALE GENOMIC DNA]</scope>
    <source>
        <strain evidence="9 10">KVB11</strain>
    </source>
</reference>
<name>A0A5M6CNW3_9BACT</name>
<dbReference type="InterPro" id="IPR011004">
    <property type="entry name" value="Trimer_LpxA-like_sf"/>
</dbReference>
<dbReference type="GO" id="GO:0016020">
    <property type="term" value="C:membrane"/>
    <property type="evidence" value="ECO:0007669"/>
    <property type="project" value="GOC"/>
</dbReference>
<dbReference type="GO" id="GO:0103118">
    <property type="term" value="F:UDP-3-O-[(3R)-3-hydroxyacyl]-glucosamine N-acyltransferase activity"/>
    <property type="evidence" value="ECO:0007669"/>
    <property type="project" value="UniProtKB-EC"/>
</dbReference>
<dbReference type="GO" id="GO:0009245">
    <property type="term" value="P:lipid A biosynthetic process"/>
    <property type="evidence" value="ECO:0007669"/>
    <property type="project" value="UniProtKB-UniRule"/>
</dbReference>
<dbReference type="UniPathway" id="UPA00973"/>
<dbReference type="EMBL" id="VWSH01000001">
    <property type="protein sequence ID" value="KAA5536777.1"/>
    <property type="molecule type" value="Genomic_DNA"/>
</dbReference>
<dbReference type="Pfam" id="PF00132">
    <property type="entry name" value="Hexapep"/>
    <property type="match status" value="2"/>
</dbReference>
<sequence>MQFTAAQIAALINAKVEGNPDAAISDIARIEEGRKEALSFVANPKYEHYLYETKAGIIIINETLVLERPIDATLLRVPDAYAAFAALLEKYNEVMAMGNVKKGIEQPSFIDATAQLGNDVYVGAFAYLGRNVKIGNNVKIFPHAYVGDNVVIDDDSQINAGVKIYHQCKLGKRVIVHAGTVIGADGFGFAPQGDGKYKKVPQLGNVVIEDDVEIGANTTIDRATIGSTFIRKGVKLDNLIQVAHNVEIGEGTVIASQTGISGSVKIGKRCMIGGQVGFAGHISIADGTKIGAQSGMLKPVVKEDTEYWGSPAFDFKAHLKSQVIFRNLPDLTQRIKQLEEKLNAVLVKGS</sequence>
<dbReference type="GO" id="GO:0016410">
    <property type="term" value="F:N-acyltransferase activity"/>
    <property type="evidence" value="ECO:0007669"/>
    <property type="project" value="InterPro"/>
</dbReference>
<accession>A0A5M6CNW3</accession>
<comment type="subunit">
    <text evidence="7">Homotrimer.</text>
</comment>
<keyword evidence="4 7" id="KW-0677">Repeat</keyword>
<dbReference type="EC" id="2.3.1.191" evidence="7"/>
<keyword evidence="6 7" id="KW-0012">Acyltransferase</keyword>
<dbReference type="InterPro" id="IPR018357">
    <property type="entry name" value="Hexapep_transf_CS"/>
</dbReference>
<evidence type="ECO:0000256" key="5">
    <source>
        <dbReference type="ARBA" id="ARBA00023098"/>
    </source>
</evidence>
<comment type="pathway">
    <text evidence="7">Bacterial outer membrane biogenesis; LPS lipid A biosynthesis.</text>
</comment>